<protein>
    <recommendedName>
        <fullName evidence="1">Presequence protease mitochondrial-type C-terminal domain-containing protein</fullName>
    </recommendedName>
</protein>
<dbReference type="GO" id="GO:0004222">
    <property type="term" value="F:metalloendopeptidase activity"/>
    <property type="evidence" value="ECO:0007669"/>
    <property type="project" value="TreeGrafter"/>
</dbReference>
<name>X1F312_9ZZZZ</name>
<dbReference type="GO" id="GO:0046872">
    <property type="term" value="F:metal ion binding"/>
    <property type="evidence" value="ECO:0007669"/>
    <property type="project" value="InterPro"/>
</dbReference>
<feature type="non-terminal residue" evidence="2">
    <location>
        <position position="1"/>
    </location>
</feature>
<dbReference type="EMBL" id="BARU01013711">
    <property type="protein sequence ID" value="GAH39996.1"/>
    <property type="molecule type" value="Genomic_DNA"/>
</dbReference>
<comment type="caution">
    <text evidence="2">The sequence shown here is derived from an EMBL/GenBank/DDBJ whole genome shotgun (WGS) entry which is preliminary data.</text>
</comment>
<sequence length="190" mass="21558">AVNLQEWGTSQESRDEGLTIPAQVNYVGKGANLYKLGYKMDGSSSVINNYLRTTWLWDHVRVQGGAYGGFCMFNQRSGVYTFLSYRDPNLRETLDIYDRTGSYLRQLDQNRLSHDELTKSIIGVIGDMDAYQLPDAKGYTSLTRYLTGNTDERRQLRREQILNTSLEDFKAFGEVLDALKDEGVVIVMGS</sequence>
<dbReference type="PANTHER" id="PTHR43016">
    <property type="entry name" value="PRESEQUENCE PROTEASE"/>
    <property type="match status" value="1"/>
</dbReference>
<proteinExistence type="predicted"/>
<dbReference type="SUPFAM" id="SSF63411">
    <property type="entry name" value="LuxS/MPP-like metallohydrolase"/>
    <property type="match status" value="1"/>
</dbReference>
<evidence type="ECO:0000313" key="2">
    <source>
        <dbReference type="EMBL" id="GAH39996.1"/>
    </source>
</evidence>
<dbReference type="GO" id="GO:0016485">
    <property type="term" value="P:protein processing"/>
    <property type="evidence" value="ECO:0007669"/>
    <property type="project" value="TreeGrafter"/>
</dbReference>
<dbReference type="PANTHER" id="PTHR43016:SF13">
    <property type="entry name" value="PRESEQUENCE PROTEASE, MITOCHONDRIAL"/>
    <property type="match status" value="1"/>
</dbReference>
<organism evidence="2">
    <name type="scientific">marine sediment metagenome</name>
    <dbReference type="NCBI Taxonomy" id="412755"/>
    <lineage>
        <taxon>unclassified sequences</taxon>
        <taxon>metagenomes</taxon>
        <taxon>ecological metagenomes</taxon>
    </lineage>
</organism>
<accession>X1F312</accession>
<dbReference type="InterPro" id="IPR055130">
    <property type="entry name" value="PreP_C"/>
</dbReference>
<feature type="non-terminal residue" evidence="2">
    <location>
        <position position="190"/>
    </location>
</feature>
<reference evidence="2" key="1">
    <citation type="journal article" date="2014" name="Front. Microbiol.">
        <title>High frequency of phylogenetically diverse reductive dehalogenase-homologous genes in deep subseafloor sedimentary metagenomes.</title>
        <authorList>
            <person name="Kawai M."/>
            <person name="Futagami T."/>
            <person name="Toyoda A."/>
            <person name="Takaki Y."/>
            <person name="Nishi S."/>
            <person name="Hori S."/>
            <person name="Arai W."/>
            <person name="Tsubouchi T."/>
            <person name="Morono Y."/>
            <person name="Uchiyama I."/>
            <person name="Ito T."/>
            <person name="Fujiyama A."/>
            <person name="Inagaki F."/>
            <person name="Takami H."/>
        </authorList>
    </citation>
    <scope>NUCLEOTIDE SEQUENCE</scope>
    <source>
        <strain evidence="2">Expedition CK06-06</strain>
    </source>
</reference>
<evidence type="ECO:0000259" key="1">
    <source>
        <dbReference type="Pfam" id="PF22516"/>
    </source>
</evidence>
<gene>
    <name evidence="2" type="ORF">S03H2_24601</name>
</gene>
<dbReference type="InterPro" id="IPR011249">
    <property type="entry name" value="Metalloenz_LuxS/M16"/>
</dbReference>
<dbReference type="Pfam" id="PF22516">
    <property type="entry name" value="PreP_C"/>
    <property type="match status" value="1"/>
</dbReference>
<feature type="domain" description="Presequence protease mitochondrial-type C-terminal" evidence="1">
    <location>
        <begin position="16"/>
        <end position="187"/>
    </location>
</feature>
<dbReference type="AlphaFoldDB" id="X1F312"/>
<dbReference type="Gene3D" id="3.30.830.10">
    <property type="entry name" value="Metalloenzyme, LuxS/M16 peptidase-like"/>
    <property type="match status" value="1"/>
</dbReference>